<proteinExistence type="predicted"/>
<dbReference type="AlphaFoldDB" id="A0A1I7Z751"/>
<protein>
    <submittedName>
        <fullName evidence="3">Uncharacterized protein</fullName>
    </submittedName>
</protein>
<sequence>MCLSFDVDAPSQGLIGLLENSINKTTWPLIRNSASPEQKSHCHHAKLRNPRRSNSQVPTPRLLSWKTASLYFKDTTPRASDSTPRGYFSHESVPDGRVKDSGDKTNDAGNSGQKTDWPGEM</sequence>
<keyword evidence="2" id="KW-1185">Reference proteome</keyword>
<reference evidence="3" key="1">
    <citation type="submission" date="2016-11" db="UniProtKB">
        <authorList>
            <consortium name="WormBaseParasite"/>
        </authorList>
    </citation>
    <scope>IDENTIFICATION</scope>
</reference>
<feature type="compositionally biased region" description="Basic residues" evidence="1">
    <location>
        <begin position="41"/>
        <end position="51"/>
    </location>
</feature>
<evidence type="ECO:0000313" key="3">
    <source>
        <dbReference type="WBParaSite" id="L893_g2326.t1"/>
    </source>
</evidence>
<feature type="region of interest" description="Disordered" evidence="1">
    <location>
        <begin position="33"/>
        <end position="60"/>
    </location>
</feature>
<evidence type="ECO:0000313" key="2">
    <source>
        <dbReference type="Proteomes" id="UP000095287"/>
    </source>
</evidence>
<accession>A0A1I7Z751</accession>
<evidence type="ECO:0000256" key="1">
    <source>
        <dbReference type="SAM" id="MobiDB-lite"/>
    </source>
</evidence>
<name>A0A1I7Z751_9BILA</name>
<feature type="compositionally biased region" description="Basic and acidic residues" evidence="1">
    <location>
        <begin position="92"/>
        <end position="106"/>
    </location>
</feature>
<feature type="region of interest" description="Disordered" evidence="1">
    <location>
        <begin position="74"/>
        <end position="121"/>
    </location>
</feature>
<dbReference type="WBParaSite" id="L893_g2326.t1">
    <property type="protein sequence ID" value="L893_g2326.t1"/>
    <property type="gene ID" value="L893_g2326"/>
</dbReference>
<organism evidence="2 3">
    <name type="scientific">Steinernema glaseri</name>
    <dbReference type="NCBI Taxonomy" id="37863"/>
    <lineage>
        <taxon>Eukaryota</taxon>
        <taxon>Metazoa</taxon>
        <taxon>Ecdysozoa</taxon>
        <taxon>Nematoda</taxon>
        <taxon>Chromadorea</taxon>
        <taxon>Rhabditida</taxon>
        <taxon>Tylenchina</taxon>
        <taxon>Panagrolaimomorpha</taxon>
        <taxon>Strongyloidoidea</taxon>
        <taxon>Steinernematidae</taxon>
        <taxon>Steinernema</taxon>
    </lineage>
</organism>
<dbReference type="Proteomes" id="UP000095287">
    <property type="component" value="Unplaced"/>
</dbReference>